<keyword evidence="1" id="KW-0812">Transmembrane</keyword>
<organism evidence="2 3">
    <name type="scientific">Parerythrobacter lacustris</name>
    <dbReference type="NCBI Taxonomy" id="2969984"/>
    <lineage>
        <taxon>Bacteria</taxon>
        <taxon>Pseudomonadati</taxon>
        <taxon>Pseudomonadota</taxon>
        <taxon>Alphaproteobacteria</taxon>
        <taxon>Sphingomonadales</taxon>
        <taxon>Erythrobacteraceae</taxon>
        <taxon>Parerythrobacter</taxon>
    </lineage>
</organism>
<dbReference type="RefSeq" id="WP_257594163.1">
    <property type="nucleotide sequence ID" value="NZ_JANKHH010000001.1"/>
</dbReference>
<feature type="transmembrane region" description="Helical" evidence="1">
    <location>
        <begin position="31"/>
        <end position="52"/>
    </location>
</feature>
<feature type="transmembrane region" description="Helical" evidence="1">
    <location>
        <begin position="219"/>
        <end position="242"/>
    </location>
</feature>
<dbReference type="EMBL" id="JANKHH010000001">
    <property type="protein sequence ID" value="MCR2832398.1"/>
    <property type="molecule type" value="Genomic_DNA"/>
</dbReference>
<evidence type="ECO:0000313" key="3">
    <source>
        <dbReference type="Proteomes" id="UP001206067"/>
    </source>
</evidence>
<dbReference type="Pfam" id="PF02534">
    <property type="entry name" value="T4SS-DNA_transf"/>
    <property type="match status" value="1"/>
</dbReference>
<keyword evidence="3" id="KW-1185">Reference proteome</keyword>
<protein>
    <submittedName>
        <fullName evidence="2">Type IV secretory system conjugative DNA transfer family protein</fullName>
    </submittedName>
</protein>
<feature type="transmembrane region" description="Helical" evidence="1">
    <location>
        <begin position="6"/>
        <end position="24"/>
    </location>
</feature>
<comment type="caution">
    <text evidence="2">The sequence shown here is derived from an EMBL/GenBank/DDBJ whole genome shotgun (WGS) entry which is preliminary data.</text>
</comment>
<keyword evidence="1" id="KW-1133">Transmembrane helix</keyword>
<dbReference type="Gene3D" id="3.40.50.300">
    <property type="entry name" value="P-loop containing nucleotide triphosphate hydrolases"/>
    <property type="match status" value="2"/>
</dbReference>
<reference evidence="2 3" key="1">
    <citation type="submission" date="2022-08" db="EMBL/GenBank/DDBJ databases">
        <title>Polyphasic taxonomy analysis of Qipengyuania sp.RS5-5.</title>
        <authorList>
            <person name="Xamxidin M."/>
            <person name="Wu M."/>
        </authorList>
    </citation>
    <scope>NUCLEOTIDE SEQUENCE [LARGE SCALE GENOMIC DNA]</scope>
    <source>
        <strain evidence="2 3">RS5-5</strain>
    </source>
</reference>
<dbReference type="Proteomes" id="UP001206067">
    <property type="component" value="Unassembled WGS sequence"/>
</dbReference>
<dbReference type="InterPro" id="IPR003688">
    <property type="entry name" value="TraG/VirD4"/>
</dbReference>
<dbReference type="InterPro" id="IPR027417">
    <property type="entry name" value="P-loop_NTPase"/>
</dbReference>
<dbReference type="PANTHER" id="PTHR30121:SF6">
    <property type="entry name" value="SLR6007 PROTEIN"/>
    <property type="match status" value="1"/>
</dbReference>
<keyword evidence="1" id="KW-0472">Membrane</keyword>
<dbReference type="SUPFAM" id="SSF52540">
    <property type="entry name" value="P-loop containing nucleoside triphosphate hydrolases"/>
    <property type="match status" value="1"/>
</dbReference>
<evidence type="ECO:0000313" key="2">
    <source>
        <dbReference type="EMBL" id="MCR2832398.1"/>
    </source>
</evidence>
<dbReference type="PANTHER" id="PTHR30121">
    <property type="entry name" value="UNCHARACTERIZED PROTEIN YJGR-RELATED"/>
    <property type="match status" value="1"/>
</dbReference>
<dbReference type="InterPro" id="IPR051162">
    <property type="entry name" value="T4SS_component"/>
</dbReference>
<dbReference type="CDD" id="cd01127">
    <property type="entry name" value="TrwB_TraG_TraD_VirD4"/>
    <property type="match status" value="1"/>
</dbReference>
<name>A0ABT1XL61_9SPHN</name>
<proteinExistence type="predicted"/>
<sequence length="871" mass="94185">MTGLPVLAYAIGAITLLILLLIPFTRKIIFAILNLIPAFALFVLGFASLALWKPVAWLCARVPALARIMDQFAAGVERLGTRKVGLPAGDREAVARAMWPENRYPFLYSEVPDDIRRPLWEDGKLIGGQDIPWMADRHFSVGMTRAAGQCGLTATLIALVAQPVLFFLWRGASAPRETAAPVLLEQFPGEAPVHVSGWSVWQDVAANWFDAIGGGAMMIIMLIIAWLLIAIGIGIAVAVMMIEHWRKSSAAPYEILSKDAHVRWPYRAEAREIAHTGYVRQVGQATGYLQGSPLFAVGEGTGTFRLRGDLAAPVKGQTLALDRESLFQHVLVFGGTGDGKTTAILKPLLRQVLEQPNFGAYVTDAKGVLWHDAEKIATEAGRTKDVLRIGTGAGDLGVNVTAKLAPSHIAAVLRSVLSQIGGASGDSFWPDMAANVMRHLLTVGRAYGATPEGEAAAKQLNPYSLWWAYQAALDEKRLKPAIEAINRATTACLADMDAAHKAGDTEAHLRHADRLSLFAGADIAATLGYLTEVWPDMAKDTKTGIVANISQLMDGFAGATVLRERFISGQDEHTASLDAPLNGKIALITLNTLDDGLPARLVAILLKTVLYREARLREAALKKSGGNPQANPCLVMMDEVQELATVDPASGLSDATFWNVARSTGLAGVFATQTVAALTQAMGDRAAENFMQQSRSKIFLRSEDQATVSYACWLAGEFERNRVFGDGQWESLEQRELVSGWTPFLPLGDDAAPEGAGGAGEYFRAAMGFIRRASIGTATAQPTYAPDMRFVPEATDQATQLAALGARQQAAWRQEDLDRRYRTEGNAMSPALTPADFIAMGRWHAYAHVQRAGLARQDVVALKHDFDQITV</sequence>
<accession>A0ABT1XL61</accession>
<gene>
    <name evidence="2" type="ORF">NSO95_00445</name>
</gene>
<evidence type="ECO:0000256" key="1">
    <source>
        <dbReference type="SAM" id="Phobius"/>
    </source>
</evidence>
<feature type="transmembrane region" description="Helical" evidence="1">
    <location>
        <begin position="146"/>
        <end position="169"/>
    </location>
</feature>